<keyword evidence="4" id="KW-0132">Cell division</keyword>
<keyword evidence="5" id="KW-0498">Mitosis</keyword>
<dbReference type="PANTHER" id="PTHR14418">
    <property type="entry name" value="CONDENSIN COMPLEX SUBUNIT 3-RELATED"/>
    <property type="match status" value="1"/>
</dbReference>
<dbReference type="InterPro" id="IPR011989">
    <property type="entry name" value="ARM-like"/>
</dbReference>
<keyword evidence="3" id="KW-0158">Chromosome</keyword>
<dbReference type="Proteomes" id="UP000275078">
    <property type="component" value="Unassembled WGS sequence"/>
</dbReference>
<keyword evidence="7" id="KW-0131">Cell cycle</keyword>
<comment type="similarity">
    <text evidence="2">Belongs to the CND3 (condensin subunit 3) family.</text>
</comment>
<dbReference type="Gene3D" id="1.25.10.10">
    <property type="entry name" value="Leucine-rich Repeat Variant"/>
    <property type="match status" value="1"/>
</dbReference>
<evidence type="ECO:0000256" key="7">
    <source>
        <dbReference type="ARBA" id="ARBA00023306"/>
    </source>
</evidence>
<dbReference type="GO" id="GO:0051301">
    <property type="term" value="P:cell division"/>
    <property type="evidence" value="ECO:0007669"/>
    <property type="project" value="UniProtKB-KW"/>
</dbReference>
<dbReference type="Pfam" id="PF12719">
    <property type="entry name" value="Cnd3"/>
    <property type="match status" value="1"/>
</dbReference>
<dbReference type="InterPro" id="IPR027165">
    <property type="entry name" value="CND3"/>
</dbReference>
<evidence type="ECO:0000256" key="1">
    <source>
        <dbReference type="ARBA" id="ARBA00004286"/>
    </source>
</evidence>
<gene>
    <name evidence="9" type="ORF">BJ508DRAFT_107527</name>
</gene>
<evidence type="ECO:0000256" key="6">
    <source>
        <dbReference type="ARBA" id="ARBA00023067"/>
    </source>
</evidence>
<sequence length="931" mass="104624">MNTHHSVLPRDGVGNMHWTKILEAEVGRIFTLAQKTTSSHRKNVTQLRNIMECCLNGRQPFELSEGGRRAEKIFCMTFMKLLSRALIVPKKEVAGDRVLRFVDSFLMLMVDTDIGCISTPRGSDGPQSAEIASTKSSTYRLITYIFKCLIPLLPSKEKSVRYRTTQLIAMLMTSVLAKLPYEHDLEMLVKLKDELIARIGDKEAAVRIQSAIALINFYQLGMETSDSGDDDAVASDLTGVLIDALQNDPNSDARRAILVNMPISEFVLPYLLERARDVDASTRKLVFSKILPELGDFRQLTNTMRMKILTWGLNDRDRTVRDATAYMFNYRWIEDAEGDILEVLERMHLIGTDGVRCDTSTLELAMRGFWGARKDIIKLVQFDSEFWEVMTPESAFLARTFNDHCKSELLVDTDYEDKMPEVTKLAYYLQMNMNKLLLEVTREVPDTAGEADLLCPSTTAIEQEFIVEQLLLICKAMDYSDEIGRRKMFSLMRDSLAITTFSDEISKLIVQVLAKISLDEKDFCMVALEVIAEIQDKLADNDHVSPETSDNMGDDESFHSAFSDVDEEDAVKVARDDGGKARSASTEEATLLEMSVNLKSLLIAQCMLENVHGELMQNSHLVTMLNGLVVPAVRSHEASIRELGLRCLGLSCLLDKSLAEDNLTLFAHCFNKGHESLQVESLRIISDILMVHGPSIFSNGACALEERTLYRLMVKAIKLCDAEEVQTCAVEVACKLLLAQVVQDSDLLRSLVLIYFDQDTADNAALRQTLAYFLPVFFHSSFHNQSKLQRDFITIIQQLLLMYESADQTKSMVAPSVFTHLLLEWADPRKNINFQSGSLMEDGIHDGHVLIAIDAMEKCSDKSCQNLRKLLISLLSKLYIPRLASNGLLQKLHSVLAELMQGNLHLDAVSTATITRAELSLAKLLEEVGRE</sequence>
<keyword evidence="6" id="KW-0226">DNA condensation</keyword>
<dbReference type="GO" id="GO:0000793">
    <property type="term" value="C:condensed chromosome"/>
    <property type="evidence" value="ECO:0007669"/>
    <property type="project" value="TreeGrafter"/>
</dbReference>
<organism evidence="9 10">
    <name type="scientific">Ascobolus immersus RN42</name>
    <dbReference type="NCBI Taxonomy" id="1160509"/>
    <lineage>
        <taxon>Eukaryota</taxon>
        <taxon>Fungi</taxon>
        <taxon>Dikarya</taxon>
        <taxon>Ascomycota</taxon>
        <taxon>Pezizomycotina</taxon>
        <taxon>Pezizomycetes</taxon>
        <taxon>Pezizales</taxon>
        <taxon>Ascobolaceae</taxon>
        <taxon>Ascobolus</taxon>
    </lineage>
</organism>
<dbReference type="PANTHER" id="PTHR14418:SF5">
    <property type="entry name" value="CONDENSIN COMPLEX SUBUNIT 3"/>
    <property type="match status" value="1"/>
</dbReference>
<dbReference type="AlphaFoldDB" id="A0A3N4ICG0"/>
<feature type="domain" description="Nuclear condensin complex subunit 3 C-terminal" evidence="8">
    <location>
        <begin position="599"/>
        <end position="880"/>
    </location>
</feature>
<dbReference type="OrthoDB" id="27187at2759"/>
<accession>A0A3N4ICG0</accession>
<comment type="subcellular location">
    <subcellularLocation>
        <location evidence="1">Chromosome</location>
    </subcellularLocation>
</comment>
<proteinExistence type="inferred from homology"/>
<dbReference type="SUPFAM" id="SSF48371">
    <property type="entry name" value="ARM repeat"/>
    <property type="match status" value="1"/>
</dbReference>
<keyword evidence="10" id="KW-1185">Reference proteome</keyword>
<reference evidence="9 10" key="1">
    <citation type="journal article" date="2018" name="Nat. Ecol. Evol.">
        <title>Pezizomycetes genomes reveal the molecular basis of ectomycorrhizal truffle lifestyle.</title>
        <authorList>
            <person name="Murat C."/>
            <person name="Payen T."/>
            <person name="Noel B."/>
            <person name="Kuo A."/>
            <person name="Morin E."/>
            <person name="Chen J."/>
            <person name="Kohler A."/>
            <person name="Krizsan K."/>
            <person name="Balestrini R."/>
            <person name="Da Silva C."/>
            <person name="Montanini B."/>
            <person name="Hainaut M."/>
            <person name="Levati E."/>
            <person name="Barry K.W."/>
            <person name="Belfiori B."/>
            <person name="Cichocki N."/>
            <person name="Clum A."/>
            <person name="Dockter R.B."/>
            <person name="Fauchery L."/>
            <person name="Guy J."/>
            <person name="Iotti M."/>
            <person name="Le Tacon F."/>
            <person name="Lindquist E.A."/>
            <person name="Lipzen A."/>
            <person name="Malagnac F."/>
            <person name="Mello A."/>
            <person name="Molinier V."/>
            <person name="Miyauchi S."/>
            <person name="Poulain J."/>
            <person name="Riccioni C."/>
            <person name="Rubini A."/>
            <person name="Sitrit Y."/>
            <person name="Splivallo R."/>
            <person name="Traeger S."/>
            <person name="Wang M."/>
            <person name="Zifcakova L."/>
            <person name="Wipf D."/>
            <person name="Zambonelli A."/>
            <person name="Paolocci F."/>
            <person name="Nowrousian M."/>
            <person name="Ottonello S."/>
            <person name="Baldrian P."/>
            <person name="Spatafora J.W."/>
            <person name="Henrissat B."/>
            <person name="Nagy L.G."/>
            <person name="Aury J.M."/>
            <person name="Wincker P."/>
            <person name="Grigoriev I.V."/>
            <person name="Bonfante P."/>
            <person name="Martin F.M."/>
        </authorList>
    </citation>
    <scope>NUCLEOTIDE SEQUENCE [LARGE SCALE GENOMIC DNA]</scope>
    <source>
        <strain evidence="9 10">RN42</strain>
    </source>
</reference>
<dbReference type="InterPro" id="IPR025977">
    <property type="entry name" value="Cnd3_C"/>
</dbReference>
<evidence type="ECO:0000256" key="3">
    <source>
        <dbReference type="ARBA" id="ARBA00022454"/>
    </source>
</evidence>
<dbReference type="STRING" id="1160509.A0A3N4ICG0"/>
<dbReference type="InterPro" id="IPR016024">
    <property type="entry name" value="ARM-type_fold"/>
</dbReference>
<evidence type="ECO:0000256" key="4">
    <source>
        <dbReference type="ARBA" id="ARBA00022618"/>
    </source>
</evidence>
<dbReference type="GO" id="GO:0000796">
    <property type="term" value="C:condensin complex"/>
    <property type="evidence" value="ECO:0007669"/>
    <property type="project" value="InterPro"/>
</dbReference>
<dbReference type="GO" id="GO:0007076">
    <property type="term" value="P:mitotic chromosome condensation"/>
    <property type="evidence" value="ECO:0007669"/>
    <property type="project" value="InterPro"/>
</dbReference>
<evidence type="ECO:0000256" key="5">
    <source>
        <dbReference type="ARBA" id="ARBA00022776"/>
    </source>
</evidence>
<evidence type="ECO:0000256" key="2">
    <source>
        <dbReference type="ARBA" id="ARBA00006533"/>
    </source>
</evidence>
<protein>
    <recommendedName>
        <fullName evidence="8">Nuclear condensin complex subunit 3 C-terminal domain-containing protein</fullName>
    </recommendedName>
</protein>
<name>A0A3N4ICG0_ASCIM</name>
<evidence type="ECO:0000313" key="9">
    <source>
        <dbReference type="EMBL" id="RPA81840.1"/>
    </source>
</evidence>
<evidence type="ECO:0000313" key="10">
    <source>
        <dbReference type="Proteomes" id="UP000275078"/>
    </source>
</evidence>
<evidence type="ECO:0000259" key="8">
    <source>
        <dbReference type="Pfam" id="PF12719"/>
    </source>
</evidence>
<dbReference type="EMBL" id="ML119676">
    <property type="protein sequence ID" value="RPA81840.1"/>
    <property type="molecule type" value="Genomic_DNA"/>
</dbReference>